<dbReference type="EMBL" id="CP043893">
    <property type="protein sequence ID" value="QOI50307.1"/>
    <property type="molecule type" value="Genomic_DNA"/>
</dbReference>
<name>A0AAP9WL43_LEPIR</name>
<dbReference type="AlphaFoldDB" id="A0AAP9WL43"/>
<protein>
    <submittedName>
        <fullName evidence="2">Formyl transferase</fullName>
    </submittedName>
</protein>
<dbReference type="InterPro" id="IPR002376">
    <property type="entry name" value="Formyl_transf_N"/>
</dbReference>
<accession>A0AAP9WL43</accession>
<dbReference type="Proteomes" id="UP000663255">
    <property type="component" value="Chromosome 1"/>
</dbReference>
<dbReference type="GO" id="GO:0005829">
    <property type="term" value="C:cytosol"/>
    <property type="evidence" value="ECO:0007669"/>
    <property type="project" value="TreeGrafter"/>
</dbReference>
<evidence type="ECO:0000313" key="3">
    <source>
        <dbReference type="Proteomes" id="UP000663255"/>
    </source>
</evidence>
<keyword evidence="2" id="KW-0808">Transferase</keyword>
<dbReference type="Pfam" id="PF00551">
    <property type="entry name" value="Formyl_trans_N"/>
    <property type="match status" value="1"/>
</dbReference>
<dbReference type="PANTHER" id="PTHR11138:SF5">
    <property type="entry name" value="METHIONYL-TRNA FORMYLTRANSFERASE, MITOCHONDRIAL"/>
    <property type="match status" value="1"/>
</dbReference>
<gene>
    <name evidence="2" type="ORF">Lepto1489_07505</name>
</gene>
<evidence type="ECO:0000259" key="1">
    <source>
        <dbReference type="Pfam" id="PF00551"/>
    </source>
</evidence>
<sequence>MHHKGDSIILLVGGEKSSILTALLAEKENVIAVLLPHSNLREEKYYKIQNICKLAGISIYRPKKKELTDLLKELTPQLLISAGYPYLLAPEHLALSKININIHPTLLPEYRGPATAWYVIADGKTESGVTVHYIDKGMDTGDIIYQQKVQLTNFDTVNSLMRKTSMIEAETLTISLKKMRNPEFEAIKQDETKASKYVGFRKPEDSLVDDSKSLKELYNFIRACDPDRFPAYMIKDGEKVGIKLFRLNKPTNEGDFL</sequence>
<dbReference type="GO" id="GO:0004479">
    <property type="term" value="F:methionyl-tRNA formyltransferase activity"/>
    <property type="evidence" value="ECO:0007669"/>
    <property type="project" value="TreeGrafter"/>
</dbReference>
<evidence type="ECO:0000313" key="2">
    <source>
        <dbReference type="EMBL" id="QOI50307.1"/>
    </source>
</evidence>
<dbReference type="Gene3D" id="3.40.50.12230">
    <property type="match status" value="1"/>
</dbReference>
<feature type="domain" description="Formyl transferase N-terminal" evidence="1">
    <location>
        <begin position="49"/>
        <end position="172"/>
    </location>
</feature>
<dbReference type="RefSeq" id="WP_002102576.1">
    <property type="nucleotide sequence ID" value="NZ_CP043893.1"/>
</dbReference>
<dbReference type="PANTHER" id="PTHR11138">
    <property type="entry name" value="METHIONYL-TRNA FORMYLTRANSFERASE"/>
    <property type="match status" value="1"/>
</dbReference>
<reference evidence="2" key="1">
    <citation type="submission" date="2019-09" db="EMBL/GenBank/DDBJ databases">
        <title>Comparative Genomics of Leptospira interrogans Reveals Genome Plasticity - A Common Adaptive Strategy for Survival in Various Hosts.</title>
        <authorList>
            <person name="Ramli S.R."/>
            <person name="Bunk B."/>
            <person name="Goris M."/>
            <person name="Bhuju S."/>
            <person name="Jarek M."/>
            <person name="Sproer C."/>
            <person name="Mustakim S."/>
            <person name="Strommenger B."/>
            <person name="Pessler F."/>
        </authorList>
    </citation>
    <scope>NUCLEOTIDE SEQUENCE</scope>
    <source>
        <strain evidence="2">1489</strain>
    </source>
</reference>
<dbReference type="SUPFAM" id="SSF50486">
    <property type="entry name" value="FMT C-terminal domain-like"/>
    <property type="match status" value="1"/>
</dbReference>
<dbReference type="SUPFAM" id="SSF53328">
    <property type="entry name" value="Formyltransferase"/>
    <property type="match status" value="1"/>
</dbReference>
<dbReference type="InterPro" id="IPR036477">
    <property type="entry name" value="Formyl_transf_N_sf"/>
</dbReference>
<organism evidence="2 3">
    <name type="scientific">Leptospira interrogans serovar Bataviae</name>
    <dbReference type="NCBI Taxonomy" id="312175"/>
    <lineage>
        <taxon>Bacteria</taxon>
        <taxon>Pseudomonadati</taxon>
        <taxon>Spirochaetota</taxon>
        <taxon>Spirochaetia</taxon>
        <taxon>Leptospirales</taxon>
        <taxon>Leptospiraceae</taxon>
        <taxon>Leptospira</taxon>
    </lineage>
</organism>
<dbReference type="InterPro" id="IPR011034">
    <property type="entry name" value="Formyl_transferase-like_C_sf"/>
</dbReference>
<proteinExistence type="predicted"/>